<dbReference type="GO" id="GO:0045948">
    <property type="term" value="P:positive regulation of translational initiation"/>
    <property type="evidence" value="ECO:0007669"/>
    <property type="project" value="UniProtKB-UniRule"/>
</dbReference>
<evidence type="ECO:0000256" key="12">
    <source>
        <dbReference type="SAM" id="MobiDB-lite"/>
    </source>
</evidence>
<dbReference type="GO" id="GO:0003723">
    <property type="term" value="F:RNA binding"/>
    <property type="evidence" value="ECO:0007669"/>
    <property type="project" value="TreeGrafter"/>
</dbReference>
<dbReference type="InterPro" id="IPR027417">
    <property type="entry name" value="P-loop_NTPase"/>
</dbReference>
<accession>A0A8C3GJ69</accession>
<dbReference type="PROSITE" id="PS51194">
    <property type="entry name" value="HELICASE_CTER"/>
    <property type="match status" value="1"/>
</dbReference>
<keyword evidence="6 11" id="KW-0347">Helicase</keyword>
<comment type="catalytic activity">
    <reaction evidence="10 11">
        <text>ATP + H2O = ADP + phosphate + H(+)</text>
        <dbReference type="Rhea" id="RHEA:13065"/>
        <dbReference type="ChEBI" id="CHEBI:15377"/>
        <dbReference type="ChEBI" id="CHEBI:15378"/>
        <dbReference type="ChEBI" id="CHEBI:30616"/>
        <dbReference type="ChEBI" id="CHEBI:43474"/>
        <dbReference type="ChEBI" id="CHEBI:456216"/>
        <dbReference type="EC" id="3.6.4.13"/>
    </reaction>
</comment>
<feature type="compositionally biased region" description="Pro residues" evidence="12">
    <location>
        <begin position="101"/>
        <end position="116"/>
    </location>
</feature>
<dbReference type="Gene3D" id="1.20.120.1080">
    <property type="match status" value="1"/>
</dbReference>
<feature type="compositionally biased region" description="Basic and acidic residues" evidence="12">
    <location>
        <begin position="431"/>
        <end position="453"/>
    </location>
</feature>
<feature type="domain" description="Helicase C-terminal" evidence="14">
    <location>
        <begin position="1037"/>
        <end position="1215"/>
    </location>
</feature>
<dbReference type="HAMAP" id="MF_03068">
    <property type="entry name" value="DHX29"/>
    <property type="match status" value="1"/>
</dbReference>
<dbReference type="GO" id="GO:0005737">
    <property type="term" value="C:cytoplasm"/>
    <property type="evidence" value="ECO:0007669"/>
    <property type="project" value="UniProtKB-SubCell"/>
</dbReference>
<keyword evidence="5 11" id="KW-0378">Hydrolase</keyword>
<dbReference type="Pfam" id="PF26026">
    <property type="entry name" value="RNA_hel_CTD"/>
    <property type="match status" value="1"/>
</dbReference>
<comment type="function">
    <text evidence="11">ATP-binding RNA helicase involved in translation initiation. Part of the 43S pre-initiation complex that is required for efficient initiation on mRNAs of higher eukaryotes with structured 5'-UTRs by promoting efficient NTPase-dependent 48S complex formation. Specifically binds to the 40S ribosome near the mRNA entrance. Does not possess a processive helicase activity.</text>
</comment>
<dbReference type="Pfam" id="PF04408">
    <property type="entry name" value="WHD_HA2"/>
    <property type="match status" value="1"/>
</dbReference>
<reference evidence="15" key="3">
    <citation type="submission" date="2025-09" db="UniProtKB">
        <authorList>
            <consortium name="Ensembl"/>
        </authorList>
    </citation>
    <scope>IDENTIFICATION</scope>
</reference>
<evidence type="ECO:0000256" key="4">
    <source>
        <dbReference type="ARBA" id="ARBA00022741"/>
    </source>
</evidence>
<dbReference type="EC" id="3.6.4.13" evidence="11"/>
<dbReference type="Pfam" id="PF24385">
    <property type="entry name" value="DSRM_DHX29"/>
    <property type="match status" value="1"/>
</dbReference>
<evidence type="ECO:0000256" key="3">
    <source>
        <dbReference type="ARBA" id="ARBA00022540"/>
    </source>
</evidence>
<feature type="region of interest" description="Disordered" evidence="12">
    <location>
        <begin position="84"/>
        <end position="117"/>
    </location>
</feature>
<dbReference type="SUPFAM" id="SSF52540">
    <property type="entry name" value="P-loop containing nucleoside triphosphate hydrolases"/>
    <property type="match status" value="1"/>
</dbReference>
<feature type="region of interest" description="Disordered" evidence="12">
    <location>
        <begin position="161"/>
        <end position="207"/>
    </location>
</feature>
<dbReference type="PANTHER" id="PTHR18934">
    <property type="entry name" value="ATP-DEPENDENT RNA HELICASE"/>
    <property type="match status" value="1"/>
</dbReference>
<keyword evidence="8 11" id="KW-0648">Protein biosynthesis</keyword>
<dbReference type="Pfam" id="PF07717">
    <property type="entry name" value="OB_NTP_bind"/>
    <property type="match status" value="1"/>
</dbReference>
<dbReference type="FunFam" id="3.40.50.300:FF:000500">
    <property type="entry name" value="ATP-dependent RNA helicase DHX29"/>
    <property type="match status" value="1"/>
</dbReference>
<dbReference type="InterPro" id="IPR048333">
    <property type="entry name" value="HA2_WH"/>
</dbReference>
<keyword evidence="9" id="KW-0175">Coiled coil</keyword>
<proteinExistence type="inferred from homology"/>
<evidence type="ECO:0000256" key="2">
    <source>
        <dbReference type="ARBA" id="ARBA00022490"/>
    </source>
</evidence>
<gene>
    <name evidence="11" type="primary">DHX29</name>
</gene>
<dbReference type="InterPro" id="IPR011545">
    <property type="entry name" value="DEAD/DEAH_box_helicase_dom"/>
</dbReference>
<dbReference type="Proteomes" id="UP000694556">
    <property type="component" value="Chromosome Z"/>
</dbReference>
<reference evidence="15" key="2">
    <citation type="submission" date="2025-08" db="UniProtKB">
        <authorList>
            <consortium name="Ensembl"/>
        </authorList>
    </citation>
    <scope>IDENTIFICATION</scope>
</reference>
<dbReference type="InterPro" id="IPR001650">
    <property type="entry name" value="Helicase_C-like"/>
</dbReference>
<evidence type="ECO:0000256" key="1">
    <source>
        <dbReference type="ARBA" id="ARBA00008792"/>
    </source>
</evidence>
<dbReference type="FunFam" id="1.20.120.1080:FF:000002">
    <property type="entry name" value="Putative ATP-dependent RNA helicase DHX36"/>
    <property type="match status" value="1"/>
</dbReference>
<feature type="compositionally biased region" description="Basic and acidic residues" evidence="12">
    <location>
        <begin position="393"/>
        <end position="415"/>
    </location>
</feature>
<feature type="compositionally biased region" description="Low complexity" evidence="12">
    <location>
        <begin position="197"/>
        <end position="207"/>
    </location>
</feature>
<evidence type="ECO:0000256" key="6">
    <source>
        <dbReference type="ARBA" id="ARBA00022806"/>
    </source>
</evidence>
<dbReference type="GO" id="GO:0003743">
    <property type="term" value="F:translation initiation factor activity"/>
    <property type="evidence" value="ECO:0007669"/>
    <property type="project" value="UniProtKB-KW"/>
</dbReference>
<dbReference type="CDD" id="cd18791">
    <property type="entry name" value="SF2_C_RHA"/>
    <property type="match status" value="1"/>
</dbReference>
<feature type="region of interest" description="Disordered" evidence="12">
    <location>
        <begin position="366"/>
        <end position="415"/>
    </location>
</feature>
<evidence type="ECO:0000259" key="14">
    <source>
        <dbReference type="PROSITE" id="PS51194"/>
    </source>
</evidence>
<evidence type="ECO:0000313" key="15">
    <source>
        <dbReference type="Ensembl" id="ENSCMMP00000013487.1"/>
    </source>
</evidence>
<feature type="region of interest" description="Disordered" evidence="12">
    <location>
        <begin position="229"/>
        <end position="259"/>
    </location>
</feature>
<dbReference type="InterPro" id="IPR014001">
    <property type="entry name" value="Helicase_ATP-bd"/>
</dbReference>
<dbReference type="InterPro" id="IPR034730">
    <property type="entry name" value="DHX29"/>
</dbReference>
<dbReference type="GO" id="GO:0005524">
    <property type="term" value="F:ATP binding"/>
    <property type="evidence" value="ECO:0007669"/>
    <property type="project" value="UniProtKB-UniRule"/>
</dbReference>
<evidence type="ECO:0000313" key="16">
    <source>
        <dbReference type="Proteomes" id="UP000694556"/>
    </source>
</evidence>
<dbReference type="Pfam" id="PF00271">
    <property type="entry name" value="Helicase_C"/>
    <property type="match status" value="1"/>
</dbReference>
<keyword evidence="3 11" id="KW-0396">Initiation factor</keyword>
<dbReference type="GO" id="GO:0003724">
    <property type="term" value="F:RNA helicase activity"/>
    <property type="evidence" value="ECO:0007669"/>
    <property type="project" value="UniProtKB-UniRule"/>
</dbReference>
<feature type="compositionally biased region" description="Pro residues" evidence="12">
    <location>
        <begin position="161"/>
        <end position="179"/>
    </location>
</feature>
<dbReference type="Pfam" id="PF24899">
    <property type="entry name" value="UBA_DHX29"/>
    <property type="match status" value="1"/>
</dbReference>
<dbReference type="Ensembl" id="ENSCMMT00000014865.1">
    <property type="protein sequence ID" value="ENSCMMP00000013487.1"/>
    <property type="gene ID" value="ENSCMMG00000008583.1"/>
</dbReference>
<dbReference type="InterPro" id="IPR059023">
    <property type="entry name" value="RNA_hel_CTD"/>
</dbReference>
<comment type="subcellular location">
    <subcellularLocation>
        <location evidence="11">Cytoplasm</location>
    </subcellularLocation>
</comment>
<evidence type="ECO:0000256" key="8">
    <source>
        <dbReference type="ARBA" id="ARBA00022917"/>
    </source>
</evidence>
<feature type="domain" description="Helicase ATP-binding" evidence="13">
    <location>
        <begin position="771"/>
        <end position="943"/>
    </location>
</feature>
<keyword evidence="2 11" id="KW-0963">Cytoplasm</keyword>
<dbReference type="PROSITE" id="PS51192">
    <property type="entry name" value="HELICASE_ATP_BIND_1"/>
    <property type="match status" value="1"/>
</dbReference>
<evidence type="ECO:0000256" key="11">
    <source>
        <dbReference type="HAMAP-Rule" id="MF_03068"/>
    </source>
</evidence>
<evidence type="ECO:0000256" key="7">
    <source>
        <dbReference type="ARBA" id="ARBA00022840"/>
    </source>
</evidence>
<evidence type="ECO:0000259" key="13">
    <source>
        <dbReference type="PROSITE" id="PS51192"/>
    </source>
</evidence>
<dbReference type="InterPro" id="IPR002464">
    <property type="entry name" value="DNA/RNA_helicase_DEAH_CS"/>
</dbReference>
<sequence length="1559" mass="173677">MKALEGYICWLLAGDVQLSSTPGVLFSTPSRSRLCTYLVSSDTTSSSLGFFPETASSLPSPSASLLAFPGAASSGRFLRTHTHTHTHTHTSRLALHGHLPKNPPRHPGSPPSPPHPVLLAASAAAALPLTAAGSASNTLKSSSPKASAIFCAPGSAPLLPAPPPSSPFLPAPRPRPVPHPLRARGAMGGRNKRHRAGGSAHAASTAATATAAARARAAAEAGAAAAAAEAPGGRAAPRPVPACKEPRVKQGPKTYSFSSPVDSSAAAAANLDKSILKVTINGNLEKRIIDLINDHKKQNDDKGMISKRLTAKKLQDVYMALQRFSFKTEHIEEAMKKTLLYGGDLHSALDWLCLNLPDDALPEGFSQQFEEQQQKPRAKFCSPVSKSEPLPRLVDKKKKENGPETKETNAEKQKEVSMKEWILRYAEQQSDDEKNESVKDTDEEKFDPNERYVHLAAKLSEAKEQASISKQDKDKQGQKVAQEKIRRIQQEMAMLEEHPVFDPSVKTSSQQQNEKKKAPLPQTPVPQETTLNLSLLEKPEGAAKEEKAKKKEPLDVRNFDYSARSWTGKSPKQFLIDWCRKNFPKSPNPAFEKVPVGRYWKCRVRVIKSSDDVMTMCPTIVTEDSMQAQHLAATLALYHLTKGQSVHQLLPPTYRDVWLEWRDIEKKKEEENKIETNKPRDNFIAKLLNKLKQQQQLQSENQPKVSEGPEDSWENLVSDEDFSSLSLETPETDNLEPSRILFKKLQSSPKYQRLLKERQELPVFKHRYSIVETLKKHRVVVVAGETGSGKSTQVPHFLLEDLLLDEGSSKCNIVCTQPRRISAASLATRVCEELGCESGPGGKNSLCGYQIRMESRTGEATRLLYCTTGVLLRKLQEDGLLSSVSHVIVDEVHERSVQSDFLLVILKEILHKRSDLHLILMSATVDSEKFSSYFSHCPILRISGRSYPVEIFHVEDVIEATGYVLEKDSEYCQKFLEEEEEVVINVTTKGGGTTKYQEYVPVQSGSGVDLSPYYEKYSSRTQQAVFYMNPYKINLELILELLAYLDRSPQFKNIEGAVLIFLPGLAHIQQLYDLISTDRRFSLRDRHRLIALHSVLSTQDQAAAFTVPPLGVRKIVLATNIAETGITIPDVVFVIDTGRTKENRYHESSQMSSLEETFVSKASALQRQGRAGRVRDGFCFRMYTRDRFESFMEYSVPEILRVPLEELCLHIMKCNLGSPEDFLSRALDPPQPQVIGNAMNLLRKIGACQLTEPKLTPLGQHLAALPVNVKIGKMLIFGAIFGCLDPVATLAAVMTEKSPFTTPIGRKDEADLAKSSLAMAVSDHITIYKAYLGWKKARQEGGYHAEMTYCRRNFLNRTSLLTLEDVKQELIRVVRAAGFAAPTIQHQWDGSGATQCLSLHEIALLKAVLTAGLYDNIGKIIYTKSVDITEKLACMVETAQGKAQVHPSSVNRDLQVYGWLLYQEKVRYAKVYLRETTLISPFPILLFGGDIEVQHRERLLMVDGWIHFQAPVKIAVIFKQLRVLIESVLKKKLENPKMSLEDDKVLHIIKELIKTENGN</sequence>
<comment type="similarity">
    <text evidence="1 11">Belongs to the DEAD box helicase family. DEAH subfamily.</text>
</comment>
<dbReference type="InterPro" id="IPR007502">
    <property type="entry name" value="Helicase-assoc_dom"/>
</dbReference>
<reference evidence="15" key="1">
    <citation type="submission" date="2018-09" db="EMBL/GenBank/DDBJ databases">
        <title>Common duck and Muscovy duck high density SNP chip.</title>
        <authorList>
            <person name="Vignal A."/>
            <person name="Thebault N."/>
            <person name="Warren W.C."/>
        </authorList>
    </citation>
    <scope>NUCLEOTIDE SEQUENCE [LARGE SCALE GENOMIC DNA]</scope>
</reference>
<evidence type="ECO:0000256" key="5">
    <source>
        <dbReference type="ARBA" id="ARBA00022801"/>
    </source>
</evidence>
<name>A0A8C3GJ69_CAIMO</name>
<keyword evidence="7 11" id="KW-0067">ATP-binding</keyword>
<dbReference type="SMART" id="SM00487">
    <property type="entry name" value="DEXDc"/>
    <property type="match status" value="1"/>
</dbReference>
<keyword evidence="4 11" id="KW-0547">Nucleotide-binding</keyword>
<feature type="region of interest" description="Disordered" evidence="12">
    <location>
        <begin position="427"/>
        <end position="491"/>
    </location>
</feature>
<dbReference type="Gene3D" id="3.40.50.300">
    <property type="entry name" value="P-loop containing nucleotide triphosphate hydrolases"/>
    <property type="match status" value="2"/>
</dbReference>
<dbReference type="Pfam" id="PF21010">
    <property type="entry name" value="HA2_C"/>
    <property type="match status" value="1"/>
</dbReference>
<dbReference type="InterPro" id="IPR011709">
    <property type="entry name" value="DEAD-box_helicase_OB_fold"/>
</dbReference>
<evidence type="ECO:0000256" key="10">
    <source>
        <dbReference type="ARBA" id="ARBA00047984"/>
    </source>
</evidence>
<dbReference type="SMART" id="SM00847">
    <property type="entry name" value="HA2"/>
    <property type="match status" value="1"/>
</dbReference>
<dbReference type="PROSITE" id="PS00690">
    <property type="entry name" value="DEAH_ATP_HELICASE"/>
    <property type="match status" value="1"/>
</dbReference>
<keyword evidence="16" id="KW-1185">Reference proteome</keyword>
<dbReference type="FunFam" id="3.40.50.300:FF:000325">
    <property type="entry name" value="ATP-dependent RNA helicase DHX29"/>
    <property type="match status" value="1"/>
</dbReference>
<dbReference type="InterPro" id="IPR056328">
    <property type="entry name" value="DSRM_DHX29"/>
</dbReference>
<protein>
    <recommendedName>
        <fullName evidence="11">ATP-dependent RNA helicase DHX29</fullName>
        <ecNumber evidence="11">3.6.4.13</ecNumber>
    </recommendedName>
    <alternativeName>
        <fullName evidence="11">DEAH box protein 29</fullName>
    </alternativeName>
</protein>
<feature type="region of interest" description="Disordered" evidence="12">
    <location>
        <begin position="503"/>
        <end position="527"/>
    </location>
</feature>
<organism evidence="15 16">
    <name type="scientific">Cairina moschata</name>
    <name type="common">Muscovy duck</name>
    <dbReference type="NCBI Taxonomy" id="8855"/>
    <lineage>
        <taxon>Eukaryota</taxon>
        <taxon>Metazoa</taxon>
        <taxon>Chordata</taxon>
        <taxon>Craniata</taxon>
        <taxon>Vertebrata</taxon>
        <taxon>Euteleostomi</taxon>
        <taxon>Archelosauria</taxon>
        <taxon>Archosauria</taxon>
        <taxon>Dinosauria</taxon>
        <taxon>Saurischia</taxon>
        <taxon>Theropoda</taxon>
        <taxon>Coelurosauria</taxon>
        <taxon>Aves</taxon>
        <taxon>Neognathae</taxon>
        <taxon>Galloanserae</taxon>
        <taxon>Anseriformes</taxon>
        <taxon>Anatidae</taxon>
        <taxon>Anatinae</taxon>
        <taxon>Cairina</taxon>
    </lineage>
</organism>
<dbReference type="Pfam" id="PF00270">
    <property type="entry name" value="DEAD"/>
    <property type="match status" value="1"/>
</dbReference>
<dbReference type="SMART" id="SM00490">
    <property type="entry name" value="HELICc"/>
    <property type="match status" value="1"/>
</dbReference>
<feature type="compositionally biased region" description="Basic and acidic residues" evidence="12">
    <location>
        <begin position="460"/>
        <end position="491"/>
    </location>
</feature>
<comment type="subunit">
    <text evidence="11">Part of the 43S pre-initiation complex (PIC).</text>
</comment>
<dbReference type="GO" id="GO:0016818">
    <property type="term" value="F:hydrolase activity, acting on acid anhydrides, in phosphorus-containing anhydrides"/>
    <property type="evidence" value="ECO:0007669"/>
    <property type="project" value="UniProtKB-UniRule"/>
</dbReference>
<evidence type="ECO:0000256" key="9">
    <source>
        <dbReference type="ARBA" id="ARBA00023054"/>
    </source>
</evidence>
<dbReference type="InterPro" id="IPR056890">
    <property type="entry name" value="UBA_DHX29-like"/>
</dbReference>
<dbReference type="PANTHER" id="PTHR18934:SF264">
    <property type="entry name" value="ATP-DEPENDENT RNA HELICASE DHX29"/>
    <property type="match status" value="1"/>
</dbReference>